<evidence type="ECO:0008006" key="4">
    <source>
        <dbReference type="Google" id="ProtNLM"/>
    </source>
</evidence>
<dbReference type="InterPro" id="IPR052776">
    <property type="entry name" value="Chloro_ReproSupport/MetalTrans"/>
</dbReference>
<feature type="transmembrane region" description="Helical" evidence="2">
    <location>
        <begin position="175"/>
        <end position="196"/>
    </location>
</feature>
<dbReference type="PANTHER" id="PTHR33876:SF4">
    <property type="entry name" value="CHLOROPLAST PROTEIN FOR GROWTH AND FERTILITY 2"/>
    <property type="match status" value="1"/>
</dbReference>
<keyword evidence="2" id="KW-1133">Transmembrane helix</keyword>
<evidence type="ECO:0000256" key="2">
    <source>
        <dbReference type="SAM" id="Phobius"/>
    </source>
</evidence>
<sequence length="380" mass="38097">MSLQCCRHVRCGAVAGYSSERAAGPRRPQKFRSTLAQPRPEARARPHNALIHGPYRSTTAISREATRCPASTCEGGAQANPTSLPPNRGLLIALGVAACLACRHLPVTAAALPFASSTVAWGKATAGAGLTASAGSAWAGMAAGFLHTLAGADHLAALTPLTVGRHPVASSALGALWGAGHCTGQLILGLCMVLLKERFDQLVPLLDRWGGASVGITLLIIGVLGLRDSLAQPEPAAPALAGAGPGVGAGPPPQGARGLTAEETEAQEVAVAVATRSKSLGSLLATYVTGIVYGLQPDALFVVIPALTLPSRLAAAAYMLSFLVGTVTAMGAYAGIIGATSRAISGTNAALNRKLAAAASLLAAGVGMTILVPCVGPLLG</sequence>
<feature type="transmembrane region" description="Helical" evidence="2">
    <location>
        <begin position="208"/>
        <end position="226"/>
    </location>
</feature>
<feature type="transmembrane region" description="Helical" evidence="2">
    <location>
        <begin position="284"/>
        <end position="307"/>
    </location>
</feature>
<proteinExistence type="predicted"/>
<keyword evidence="2" id="KW-0812">Transmembrane</keyword>
<feature type="region of interest" description="Disordered" evidence="1">
    <location>
        <begin position="241"/>
        <end position="261"/>
    </location>
</feature>
<feature type="region of interest" description="Disordered" evidence="1">
    <location>
        <begin position="22"/>
        <end position="43"/>
    </location>
</feature>
<accession>A0A1D1ZXH7</accession>
<reference evidence="3" key="1">
    <citation type="submission" date="2015-08" db="EMBL/GenBank/DDBJ databases">
        <authorList>
            <person name="Babu N.S."/>
            <person name="Beckwith C.J."/>
            <person name="Beseler K.G."/>
            <person name="Brison A."/>
            <person name="Carone J.V."/>
            <person name="Caskin T.P."/>
            <person name="Diamond M."/>
            <person name="Durham M.E."/>
            <person name="Foxe J.M."/>
            <person name="Go M."/>
            <person name="Henderson B.A."/>
            <person name="Jones I.B."/>
            <person name="McGettigan J.A."/>
            <person name="Micheletti S.J."/>
            <person name="Nasrallah M.E."/>
            <person name="Ortiz D."/>
            <person name="Piller C.R."/>
            <person name="Privatt S.R."/>
            <person name="Schneider S.L."/>
            <person name="Sharp S."/>
            <person name="Smith T.C."/>
            <person name="Stanton J.D."/>
            <person name="Ullery H.E."/>
            <person name="Wilson R.J."/>
            <person name="Serrano M.G."/>
            <person name="Buck G."/>
            <person name="Lee V."/>
            <person name="Wang Y."/>
            <person name="Carvalho R."/>
            <person name="Voegtly L."/>
            <person name="Shi R."/>
            <person name="Duckworth R."/>
            <person name="Johnson A."/>
            <person name="Loviza R."/>
            <person name="Walstead R."/>
            <person name="Shah Z."/>
            <person name="Kiflezghi M."/>
            <person name="Wade K."/>
            <person name="Ball S.L."/>
            <person name="Bradley K.W."/>
            <person name="Asai D.J."/>
            <person name="Bowman C.A."/>
            <person name="Russell D.A."/>
            <person name="Pope W.H."/>
            <person name="Jacobs-Sera D."/>
            <person name="Hendrix R.W."/>
            <person name="Hatfull G.F."/>
        </authorList>
    </citation>
    <scope>NUCLEOTIDE SEQUENCE</scope>
</reference>
<dbReference type="PANTHER" id="PTHR33876">
    <property type="entry name" value="UNNAMED PRODUCT"/>
    <property type="match status" value="1"/>
</dbReference>
<protein>
    <recommendedName>
        <fullName evidence="4">Urease accessory protein UreH-like transmembrane domain-containing protein</fullName>
    </recommendedName>
</protein>
<evidence type="ECO:0000256" key="1">
    <source>
        <dbReference type="SAM" id="MobiDB-lite"/>
    </source>
</evidence>
<organism evidence="3">
    <name type="scientific">Auxenochlorella protothecoides</name>
    <name type="common">Green microalga</name>
    <name type="synonym">Chlorella protothecoides</name>
    <dbReference type="NCBI Taxonomy" id="3075"/>
    <lineage>
        <taxon>Eukaryota</taxon>
        <taxon>Viridiplantae</taxon>
        <taxon>Chlorophyta</taxon>
        <taxon>core chlorophytes</taxon>
        <taxon>Trebouxiophyceae</taxon>
        <taxon>Chlorellales</taxon>
        <taxon>Chlorellaceae</taxon>
        <taxon>Auxenochlorella</taxon>
    </lineage>
</organism>
<gene>
    <name evidence="3" type="ORF">g.1616</name>
</gene>
<feature type="transmembrane region" description="Helical" evidence="2">
    <location>
        <begin position="313"/>
        <end position="334"/>
    </location>
</feature>
<evidence type="ECO:0000313" key="3">
    <source>
        <dbReference type="EMBL" id="JAT71435.1"/>
    </source>
</evidence>
<dbReference type="AlphaFoldDB" id="A0A1D1ZXH7"/>
<keyword evidence="2" id="KW-0472">Membrane</keyword>
<feature type="transmembrane region" description="Helical" evidence="2">
    <location>
        <begin position="355"/>
        <end position="379"/>
    </location>
</feature>
<name>A0A1D1ZXH7_AUXPR</name>
<dbReference type="EMBL" id="GDKF01007187">
    <property type="protein sequence ID" value="JAT71435.1"/>
    <property type="molecule type" value="Transcribed_RNA"/>
</dbReference>